<keyword evidence="3 6" id="KW-0597">Phosphoprotein</keyword>
<keyword evidence="7" id="KW-0175">Coiled coil</keyword>
<name>A0A0S6W967_VECG1</name>
<dbReference type="SUPFAM" id="SSF47384">
    <property type="entry name" value="Homodimeric domain of signal transducing histidine kinase"/>
    <property type="match status" value="1"/>
</dbReference>
<dbReference type="eggNOG" id="COG0745">
    <property type="taxonomic scope" value="Bacteria"/>
</dbReference>
<dbReference type="PROSITE" id="PS50110">
    <property type="entry name" value="RESPONSE_REGULATORY"/>
    <property type="match status" value="1"/>
</dbReference>
<evidence type="ECO:0000256" key="1">
    <source>
        <dbReference type="ARBA" id="ARBA00000085"/>
    </source>
</evidence>
<dbReference type="PROSITE" id="PS50109">
    <property type="entry name" value="HIS_KIN"/>
    <property type="match status" value="1"/>
</dbReference>
<dbReference type="Gene3D" id="1.10.287.130">
    <property type="match status" value="1"/>
</dbReference>
<keyword evidence="11" id="KW-1185">Reference proteome</keyword>
<proteinExistence type="predicted"/>
<dbReference type="FunFam" id="3.30.565.10:FF:000006">
    <property type="entry name" value="Sensor histidine kinase WalK"/>
    <property type="match status" value="1"/>
</dbReference>
<protein>
    <recommendedName>
        <fullName evidence="2">histidine kinase</fullName>
        <ecNumber evidence="2">2.7.13.3</ecNumber>
    </recommendedName>
</protein>
<evidence type="ECO:0000256" key="3">
    <source>
        <dbReference type="ARBA" id="ARBA00022553"/>
    </source>
</evidence>
<evidence type="ECO:0000313" key="10">
    <source>
        <dbReference type="EMBL" id="GAK54978.1"/>
    </source>
</evidence>
<dbReference type="Gene3D" id="3.40.50.2300">
    <property type="match status" value="1"/>
</dbReference>
<dbReference type="InterPro" id="IPR005467">
    <property type="entry name" value="His_kinase_dom"/>
</dbReference>
<dbReference type="Pfam" id="PF00512">
    <property type="entry name" value="HisKA"/>
    <property type="match status" value="1"/>
</dbReference>
<dbReference type="Pfam" id="PF02518">
    <property type="entry name" value="HATPase_c"/>
    <property type="match status" value="1"/>
</dbReference>
<gene>
    <name evidence="10" type="ORF">U27_01809</name>
</gene>
<dbReference type="InterPro" id="IPR036097">
    <property type="entry name" value="HisK_dim/P_sf"/>
</dbReference>
<evidence type="ECO:0000256" key="6">
    <source>
        <dbReference type="PROSITE-ProRule" id="PRU00169"/>
    </source>
</evidence>
<feature type="domain" description="Histidine kinase" evidence="8">
    <location>
        <begin position="160"/>
        <end position="378"/>
    </location>
</feature>
<feature type="modified residue" description="4-aspartylphosphate" evidence="6">
    <location>
        <position position="57"/>
    </location>
</feature>
<feature type="coiled-coil region" evidence="7">
    <location>
        <begin position="126"/>
        <end position="153"/>
    </location>
</feature>
<dbReference type="InterPro" id="IPR003594">
    <property type="entry name" value="HATPase_dom"/>
</dbReference>
<accession>A0A0S6W967</accession>
<dbReference type="GO" id="GO:0000155">
    <property type="term" value="F:phosphorelay sensor kinase activity"/>
    <property type="evidence" value="ECO:0007669"/>
    <property type="project" value="InterPro"/>
</dbReference>
<evidence type="ECO:0000313" key="11">
    <source>
        <dbReference type="Proteomes" id="UP000030661"/>
    </source>
</evidence>
<dbReference type="Pfam" id="PF00072">
    <property type="entry name" value="Response_reg"/>
    <property type="match status" value="1"/>
</dbReference>
<dbReference type="eggNOG" id="COG2205">
    <property type="taxonomic scope" value="Bacteria"/>
</dbReference>
<evidence type="ECO:0000256" key="7">
    <source>
        <dbReference type="SAM" id="Coils"/>
    </source>
</evidence>
<evidence type="ECO:0000256" key="4">
    <source>
        <dbReference type="ARBA" id="ARBA00022679"/>
    </source>
</evidence>
<dbReference type="PANTHER" id="PTHR43547:SF2">
    <property type="entry name" value="HYBRID SIGNAL TRANSDUCTION HISTIDINE KINASE C"/>
    <property type="match status" value="1"/>
</dbReference>
<keyword evidence="4" id="KW-0808">Transferase</keyword>
<dbReference type="STRING" id="1499967.U27_01809"/>
<dbReference type="InterPro" id="IPR003661">
    <property type="entry name" value="HisK_dim/P_dom"/>
</dbReference>
<dbReference type="SMART" id="SM00387">
    <property type="entry name" value="HATPase_c"/>
    <property type="match status" value="1"/>
</dbReference>
<dbReference type="EC" id="2.7.13.3" evidence="2"/>
<dbReference type="Proteomes" id="UP000030661">
    <property type="component" value="Unassembled WGS sequence"/>
</dbReference>
<dbReference type="SMART" id="SM00388">
    <property type="entry name" value="HisKA"/>
    <property type="match status" value="1"/>
</dbReference>
<dbReference type="SMART" id="SM00448">
    <property type="entry name" value="REC"/>
    <property type="match status" value="1"/>
</dbReference>
<dbReference type="CDD" id="cd19920">
    <property type="entry name" value="REC_PA4781-like"/>
    <property type="match status" value="1"/>
</dbReference>
<reference evidence="10" key="1">
    <citation type="journal article" date="2015" name="PeerJ">
        <title>First genomic representation of candidate bacterial phylum KSB3 points to enhanced environmental sensing as a trigger of wastewater bulking.</title>
        <authorList>
            <person name="Sekiguchi Y."/>
            <person name="Ohashi A."/>
            <person name="Parks D.H."/>
            <person name="Yamauchi T."/>
            <person name="Tyson G.W."/>
            <person name="Hugenholtz P."/>
        </authorList>
    </citation>
    <scope>NUCLEOTIDE SEQUENCE [LARGE SCALE GENOMIC DNA]</scope>
</reference>
<feature type="domain" description="Response regulatory" evidence="9">
    <location>
        <begin position="8"/>
        <end position="124"/>
    </location>
</feature>
<evidence type="ECO:0000259" key="8">
    <source>
        <dbReference type="PROSITE" id="PS50109"/>
    </source>
</evidence>
<evidence type="ECO:0000256" key="5">
    <source>
        <dbReference type="ARBA" id="ARBA00022777"/>
    </source>
</evidence>
<dbReference type="PRINTS" id="PR00344">
    <property type="entry name" value="BCTRLSENSOR"/>
</dbReference>
<dbReference type="AlphaFoldDB" id="A0A0S6W967"/>
<dbReference type="InterPro" id="IPR011006">
    <property type="entry name" value="CheY-like_superfamily"/>
</dbReference>
<sequence length="380" mass="42951">MQNISQGVILVVDDTPENLGILFNYLDHRGFTVLLVQNGENALKQAQTCHPDLILLDVMMPDLNGFDVCRRLKANETTCHIPVIFMSALSETVDKLQGFEVGGVDYITKPIQCEEVEARVKAHLMLRKLQQELQKKNTALAEKNEQLQAANASKDRFFSIISHDLRTPFVGLIGLTQVLTEEFEAYPKEDLKQLLIKLRKTSETFYALLENLLTWSRSQLGVIEMAPRIVNIREAILRNLHIFEQTARDKQIALTTSLEEPMFVYVDEKMLETILRNLISNAVKFTPYGGKVTISGGQDGYMATIVVTDTGIGIGQEYLPRLFRIDAQYKRKGTADEQGTGLGLILCQEFLEKNRGKIWIESRENEGSTFKFTLPQQPPA</sequence>
<dbReference type="InterPro" id="IPR001789">
    <property type="entry name" value="Sig_transdc_resp-reg_receiver"/>
</dbReference>
<dbReference type="InterPro" id="IPR036890">
    <property type="entry name" value="HATPase_C_sf"/>
</dbReference>
<organism evidence="10">
    <name type="scientific">Vecturithrix granuli</name>
    <dbReference type="NCBI Taxonomy" id="1499967"/>
    <lineage>
        <taxon>Bacteria</taxon>
        <taxon>Candidatus Moduliflexota</taxon>
        <taxon>Candidatus Vecturitrichia</taxon>
        <taxon>Candidatus Vecturitrichales</taxon>
        <taxon>Candidatus Vecturitrichaceae</taxon>
        <taxon>Candidatus Vecturithrix</taxon>
    </lineage>
</organism>
<dbReference type="PANTHER" id="PTHR43547">
    <property type="entry name" value="TWO-COMPONENT HISTIDINE KINASE"/>
    <property type="match status" value="1"/>
</dbReference>
<dbReference type="CDD" id="cd00082">
    <property type="entry name" value="HisKA"/>
    <property type="match status" value="1"/>
</dbReference>
<dbReference type="SUPFAM" id="SSF55874">
    <property type="entry name" value="ATPase domain of HSP90 chaperone/DNA topoisomerase II/histidine kinase"/>
    <property type="match status" value="1"/>
</dbReference>
<dbReference type="InterPro" id="IPR004358">
    <property type="entry name" value="Sig_transdc_His_kin-like_C"/>
</dbReference>
<dbReference type="HOGENOM" id="CLU_000445_114_72_0"/>
<dbReference type="SUPFAM" id="SSF52172">
    <property type="entry name" value="CheY-like"/>
    <property type="match status" value="1"/>
</dbReference>
<dbReference type="EMBL" id="DF820463">
    <property type="protein sequence ID" value="GAK54978.1"/>
    <property type="molecule type" value="Genomic_DNA"/>
</dbReference>
<evidence type="ECO:0000259" key="9">
    <source>
        <dbReference type="PROSITE" id="PS50110"/>
    </source>
</evidence>
<evidence type="ECO:0000256" key="2">
    <source>
        <dbReference type="ARBA" id="ARBA00012438"/>
    </source>
</evidence>
<comment type="catalytic activity">
    <reaction evidence="1">
        <text>ATP + protein L-histidine = ADP + protein N-phospho-L-histidine.</text>
        <dbReference type="EC" id="2.7.13.3"/>
    </reaction>
</comment>
<dbReference type="Gene3D" id="3.30.565.10">
    <property type="entry name" value="Histidine kinase-like ATPase, C-terminal domain"/>
    <property type="match status" value="1"/>
</dbReference>
<keyword evidence="5 10" id="KW-0418">Kinase</keyword>